<keyword evidence="4" id="KW-0804">Transcription</keyword>
<dbReference type="InterPro" id="IPR009057">
    <property type="entry name" value="Homeodomain-like_sf"/>
</dbReference>
<dbReference type="InterPro" id="IPR050204">
    <property type="entry name" value="AraC_XylS_family_regulators"/>
</dbReference>
<keyword evidence="7" id="KW-1185">Reference proteome</keyword>
<dbReference type="InterPro" id="IPR035418">
    <property type="entry name" value="AraC-bd_2"/>
</dbReference>
<dbReference type="Pfam" id="PF14525">
    <property type="entry name" value="AraC_binding_2"/>
    <property type="match status" value="1"/>
</dbReference>
<name>A0A2U1CP80_9BURK</name>
<dbReference type="RefSeq" id="WP_116517026.1">
    <property type="nucleotide sequence ID" value="NZ_JACCEX010000001.1"/>
</dbReference>
<dbReference type="InterPro" id="IPR018060">
    <property type="entry name" value="HTH_AraC"/>
</dbReference>
<dbReference type="PRINTS" id="PR00032">
    <property type="entry name" value="HTHARAC"/>
</dbReference>
<reference evidence="6 7" key="1">
    <citation type="submission" date="2018-04" db="EMBL/GenBank/DDBJ databases">
        <title>Genomic Encyclopedia of Type Strains, Phase IV (KMG-IV): sequencing the most valuable type-strain genomes for metagenomic binning, comparative biology and taxonomic classification.</title>
        <authorList>
            <person name="Goeker M."/>
        </authorList>
    </citation>
    <scope>NUCLEOTIDE SEQUENCE [LARGE SCALE GENOMIC DNA]</scope>
    <source>
        <strain evidence="6 7">DSM 10065</strain>
    </source>
</reference>
<keyword evidence="1" id="KW-0805">Transcription regulation</keyword>
<evidence type="ECO:0000256" key="2">
    <source>
        <dbReference type="ARBA" id="ARBA00023125"/>
    </source>
</evidence>
<dbReference type="GO" id="GO:0043565">
    <property type="term" value="F:sequence-specific DNA binding"/>
    <property type="evidence" value="ECO:0007669"/>
    <property type="project" value="InterPro"/>
</dbReference>
<dbReference type="InterPro" id="IPR020449">
    <property type="entry name" value="Tscrpt_reg_AraC-type_HTH"/>
</dbReference>
<keyword evidence="2" id="KW-0238">DNA-binding</keyword>
<sequence>MTQLQNQDIEGRQYNAQCPLRFQQDMEKMFSVGLVVRSEDENPFQAQVSAYRGRNLRFAALRFSPHSTSSLAVGPRSNRLLVTLQKEGVALVQQDGRECRVEAGDIFMIDPQRKFFIETGEILTHSVYMEPEVLRNLLPDFDSYTARVIDGRHGTGALFSGMLDGMFGLAPTLNEDTADRIAESLPYVFSAALSGLSLGQPMSPSRLKQLHKQRIQRYIRDNLRDSDLSASGIASAVNLSTRYVYELFSDEEEPLMKRVWSSRLERCRAELASPAAAGRSIGEIAYYWGFNDVAHFSRAFRKAYGASPRDYRYDQTKGFGSM</sequence>
<comment type="caution">
    <text evidence="6">The sequence shown here is derived from an EMBL/GenBank/DDBJ whole genome shotgun (WGS) entry which is preliminary data.</text>
</comment>
<gene>
    <name evidence="6" type="ORF">C7440_0078</name>
</gene>
<protein>
    <submittedName>
        <fullName evidence="6">AraC family transcriptional regulator</fullName>
    </submittedName>
</protein>
<dbReference type="InterPro" id="IPR037923">
    <property type="entry name" value="HTH-like"/>
</dbReference>
<dbReference type="GO" id="GO:0003700">
    <property type="term" value="F:DNA-binding transcription factor activity"/>
    <property type="evidence" value="ECO:0007669"/>
    <property type="project" value="InterPro"/>
</dbReference>
<evidence type="ECO:0000256" key="1">
    <source>
        <dbReference type="ARBA" id="ARBA00023015"/>
    </source>
</evidence>
<evidence type="ECO:0000313" key="7">
    <source>
        <dbReference type="Proteomes" id="UP000246145"/>
    </source>
</evidence>
<evidence type="ECO:0000313" key="6">
    <source>
        <dbReference type="EMBL" id="PVY67695.1"/>
    </source>
</evidence>
<dbReference type="SUPFAM" id="SSF51215">
    <property type="entry name" value="Regulatory protein AraC"/>
    <property type="match status" value="1"/>
</dbReference>
<dbReference type="SMART" id="SM00342">
    <property type="entry name" value="HTH_ARAC"/>
    <property type="match status" value="1"/>
</dbReference>
<dbReference type="PANTHER" id="PTHR46796:SF6">
    <property type="entry name" value="ARAC SUBFAMILY"/>
    <property type="match status" value="1"/>
</dbReference>
<dbReference type="AlphaFoldDB" id="A0A2U1CP80"/>
<dbReference type="SUPFAM" id="SSF46689">
    <property type="entry name" value="Homeodomain-like"/>
    <property type="match status" value="1"/>
</dbReference>
<evidence type="ECO:0000256" key="3">
    <source>
        <dbReference type="ARBA" id="ARBA00023159"/>
    </source>
</evidence>
<dbReference type="Proteomes" id="UP000246145">
    <property type="component" value="Unassembled WGS sequence"/>
</dbReference>
<evidence type="ECO:0000256" key="4">
    <source>
        <dbReference type="ARBA" id="ARBA00023163"/>
    </source>
</evidence>
<organism evidence="6 7">
    <name type="scientific">Pusillimonas noertemannii</name>
    <dbReference type="NCBI Taxonomy" id="305977"/>
    <lineage>
        <taxon>Bacteria</taxon>
        <taxon>Pseudomonadati</taxon>
        <taxon>Pseudomonadota</taxon>
        <taxon>Betaproteobacteria</taxon>
        <taxon>Burkholderiales</taxon>
        <taxon>Alcaligenaceae</taxon>
        <taxon>Pusillimonas</taxon>
    </lineage>
</organism>
<feature type="domain" description="HTH araC/xylS-type" evidence="5">
    <location>
        <begin position="213"/>
        <end position="314"/>
    </location>
</feature>
<dbReference type="Pfam" id="PF12833">
    <property type="entry name" value="HTH_18"/>
    <property type="match status" value="1"/>
</dbReference>
<accession>A0A2U1CP80</accession>
<dbReference type="PROSITE" id="PS00041">
    <property type="entry name" value="HTH_ARAC_FAMILY_1"/>
    <property type="match status" value="1"/>
</dbReference>
<keyword evidence="3" id="KW-0010">Activator</keyword>
<dbReference type="EMBL" id="QEKO01000001">
    <property type="protein sequence ID" value="PVY67695.1"/>
    <property type="molecule type" value="Genomic_DNA"/>
</dbReference>
<dbReference type="Gene3D" id="1.10.10.60">
    <property type="entry name" value="Homeodomain-like"/>
    <property type="match status" value="2"/>
</dbReference>
<dbReference type="InterPro" id="IPR018062">
    <property type="entry name" value="HTH_AraC-typ_CS"/>
</dbReference>
<dbReference type="PANTHER" id="PTHR46796">
    <property type="entry name" value="HTH-TYPE TRANSCRIPTIONAL ACTIVATOR RHAS-RELATED"/>
    <property type="match status" value="1"/>
</dbReference>
<dbReference type="OrthoDB" id="9178898at2"/>
<dbReference type="PROSITE" id="PS01124">
    <property type="entry name" value="HTH_ARAC_FAMILY_2"/>
    <property type="match status" value="1"/>
</dbReference>
<proteinExistence type="predicted"/>
<evidence type="ECO:0000259" key="5">
    <source>
        <dbReference type="PROSITE" id="PS01124"/>
    </source>
</evidence>